<evidence type="ECO:0000256" key="1">
    <source>
        <dbReference type="SAM" id="MobiDB-lite"/>
    </source>
</evidence>
<feature type="region of interest" description="Disordered" evidence="1">
    <location>
        <begin position="44"/>
        <end position="146"/>
    </location>
</feature>
<dbReference type="EMBL" id="JBBCAQ010000010">
    <property type="protein sequence ID" value="KAK7600948.1"/>
    <property type="molecule type" value="Genomic_DNA"/>
</dbReference>
<organism evidence="2 3">
    <name type="scientific">Parthenolecanium corni</name>
    <dbReference type="NCBI Taxonomy" id="536013"/>
    <lineage>
        <taxon>Eukaryota</taxon>
        <taxon>Metazoa</taxon>
        <taxon>Ecdysozoa</taxon>
        <taxon>Arthropoda</taxon>
        <taxon>Hexapoda</taxon>
        <taxon>Insecta</taxon>
        <taxon>Pterygota</taxon>
        <taxon>Neoptera</taxon>
        <taxon>Paraneoptera</taxon>
        <taxon>Hemiptera</taxon>
        <taxon>Sternorrhyncha</taxon>
        <taxon>Coccoidea</taxon>
        <taxon>Coccidae</taxon>
        <taxon>Parthenolecanium</taxon>
    </lineage>
</organism>
<evidence type="ECO:0000313" key="3">
    <source>
        <dbReference type="Proteomes" id="UP001367676"/>
    </source>
</evidence>
<name>A0AAN9Y5W4_9HEMI</name>
<feature type="compositionally biased region" description="Basic and acidic residues" evidence="1">
    <location>
        <begin position="57"/>
        <end position="85"/>
    </location>
</feature>
<reference evidence="2 3" key="1">
    <citation type="submission" date="2024-03" db="EMBL/GenBank/DDBJ databases">
        <title>Adaptation during the transition from Ophiocordyceps entomopathogen to insect associate is accompanied by gene loss and intensified selection.</title>
        <authorList>
            <person name="Ward C.M."/>
            <person name="Onetto C.A."/>
            <person name="Borneman A.R."/>
        </authorList>
    </citation>
    <scope>NUCLEOTIDE SEQUENCE [LARGE SCALE GENOMIC DNA]</scope>
    <source>
        <strain evidence="2">AWRI1</strain>
        <tissue evidence="2">Single Adult Female</tissue>
    </source>
</reference>
<keyword evidence="3" id="KW-1185">Reference proteome</keyword>
<accession>A0AAN9Y5W4</accession>
<dbReference type="Proteomes" id="UP001367676">
    <property type="component" value="Unassembled WGS sequence"/>
</dbReference>
<comment type="caution">
    <text evidence="2">The sequence shown here is derived from an EMBL/GenBank/DDBJ whole genome shotgun (WGS) entry which is preliminary data.</text>
</comment>
<evidence type="ECO:0000313" key="2">
    <source>
        <dbReference type="EMBL" id="KAK7600948.1"/>
    </source>
</evidence>
<gene>
    <name evidence="2" type="ORF">V9T40_008389</name>
</gene>
<dbReference type="AlphaFoldDB" id="A0AAN9Y5W4"/>
<protein>
    <submittedName>
        <fullName evidence="2">Uncharacterized protein</fullName>
    </submittedName>
</protein>
<sequence length="180" mass="20790">MSNKSYCEVNCDQVGRLKFVVKRYYMLLYNSLIKQYTNSNSQKDYSAAQAKKSSTGDSDRRSADEKRTNSSREKLIRQFQRDFKEGQLSTRPTCIRTKSPSQKVPSNSPKRYLSPSNEVNSNSLKSDPKQMNAGKRRMFEKKKSMENLKCQEKLNKSKDKQNARMTTKACSQITLIVDKD</sequence>
<proteinExistence type="predicted"/>
<feature type="compositionally biased region" description="Polar residues" evidence="1">
    <location>
        <begin position="87"/>
        <end position="125"/>
    </location>
</feature>